<keyword evidence="2" id="KW-0472">Membrane</keyword>
<dbReference type="Proteomes" id="UP000587608">
    <property type="component" value="Unassembled WGS sequence"/>
</dbReference>
<feature type="compositionally biased region" description="Low complexity" evidence="1">
    <location>
        <begin position="124"/>
        <end position="137"/>
    </location>
</feature>
<protein>
    <submittedName>
        <fullName evidence="3">Uncharacterized protein</fullName>
    </submittedName>
</protein>
<accession>A0A7W2HU00</accession>
<sequence>MEIQITVDTQGDDAATHDLYYWLRQDRELRRHMEFELARASEASDRMSAGEIINMFVSNGIAAASLLVNVVVAWRAARPSQRGAVTFERGGTTVTVHDTSGDTLRRVAELLASEPHGGEPEATGAGQQSAPSGSGNR</sequence>
<proteinExistence type="predicted"/>
<dbReference type="EMBL" id="JACERG010000008">
    <property type="protein sequence ID" value="MBA5221620.1"/>
    <property type="molecule type" value="Genomic_DNA"/>
</dbReference>
<organism evidence="3 4">
    <name type="scientific">Streptomyces griseoaurantiacus</name>
    <dbReference type="NCBI Taxonomy" id="68213"/>
    <lineage>
        <taxon>Bacteria</taxon>
        <taxon>Bacillati</taxon>
        <taxon>Actinomycetota</taxon>
        <taxon>Actinomycetes</taxon>
        <taxon>Kitasatosporales</taxon>
        <taxon>Streptomycetaceae</taxon>
        <taxon>Streptomyces</taxon>
        <taxon>Streptomyces aurantiacus group</taxon>
    </lineage>
</organism>
<dbReference type="Pfam" id="PF19953">
    <property type="entry name" value="EACC1"/>
    <property type="match status" value="1"/>
</dbReference>
<dbReference type="RefSeq" id="WP_191852488.1">
    <property type="nucleotide sequence ID" value="NZ_JACERG010000008.1"/>
</dbReference>
<evidence type="ECO:0000256" key="2">
    <source>
        <dbReference type="SAM" id="Phobius"/>
    </source>
</evidence>
<evidence type="ECO:0000256" key="1">
    <source>
        <dbReference type="SAM" id="MobiDB-lite"/>
    </source>
</evidence>
<keyword evidence="2" id="KW-1133">Transmembrane helix</keyword>
<reference evidence="3 4" key="1">
    <citation type="submission" date="2020-07" db="EMBL/GenBank/DDBJ databases">
        <title>Differential regulation of undecylprodigiosin biosynthesis in the yeast-scavenging Streptomyces strain MBK6.</title>
        <authorList>
            <person name="Baral B."/>
            <person name="Siitonen V."/>
            <person name="Laughlin M."/>
            <person name="Yamada K."/>
            <person name="Ilomaeki M."/>
            <person name="Metsae-Ketelae M."/>
            <person name="Niemi J."/>
        </authorList>
    </citation>
    <scope>NUCLEOTIDE SEQUENCE [LARGE SCALE GENOMIC DNA]</scope>
    <source>
        <strain evidence="3 4">MBK6</strain>
    </source>
</reference>
<feature type="region of interest" description="Disordered" evidence="1">
    <location>
        <begin position="111"/>
        <end position="137"/>
    </location>
</feature>
<dbReference type="AlphaFoldDB" id="A0A7W2HU00"/>
<name>A0A7W2HU00_9ACTN</name>
<dbReference type="InterPro" id="IPR045428">
    <property type="entry name" value="EACC1"/>
</dbReference>
<keyword evidence="2" id="KW-0812">Transmembrane</keyword>
<comment type="caution">
    <text evidence="3">The sequence shown here is derived from an EMBL/GenBank/DDBJ whole genome shotgun (WGS) entry which is preliminary data.</text>
</comment>
<evidence type="ECO:0000313" key="4">
    <source>
        <dbReference type="Proteomes" id="UP000587608"/>
    </source>
</evidence>
<evidence type="ECO:0000313" key="3">
    <source>
        <dbReference type="EMBL" id="MBA5221620.1"/>
    </source>
</evidence>
<gene>
    <name evidence="3" type="ORF">H1X69_09325</name>
</gene>
<feature type="transmembrane region" description="Helical" evidence="2">
    <location>
        <begin position="52"/>
        <end position="74"/>
    </location>
</feature>